<evidence type="ECO:0000256" key="7">
    <source>
        <dbReference type="SAM" id="Phobius"/>
    </source>
</evidence>
<gene>
    <name evidence="8" type="ORF">EXU32_13095</name>
</gene>
<dbReference type="PANTHER" id="PTHR33452:SF1">
    <property type="entry name" value="INNER MEMBRANE PROTEIN YPHA-RELATED"/>
    <property type="match status" value="1"/>
</dbReference>
<keyword evidence="9" id="KW-1185">Reference proteome</keyword>
<dbReference type="OrthoDB" id="346004at2"/>
<feature type="transmembrane region" description="Helical" evidence="7">
    <location>
        <begin position="63"/>
        <end position="84"/>
    </location>
</feature>
<name>A0A4V0ZB83_9MICO</name>
<evidence type="ECO:0000256" key="2">
    <source>
        <dbReference type="ARBA" id="ARBA00006679"/>
    </source>
</evidence>
<evidence type="ECO:0000256" key="4">
    <source>
        <dbReference type="ARBA" id="ARBA00022692"/>
    </source>
</evidence>
<keyword evidence="3" id="KW-1003">Cell membrane</keyword>
<reference evidence="8 9" key="1">
    <citation type="submission" date="2019-02" db="EMBL/GenBank/DDBJ databases">
        <title>Genomic data mining of an Antarctic deep-sea actinobacterium, Janibacterlimosus P3-3-X1.</title>
        <authorList>
            <person name="Liao L."/>
            <person name="Chen B."/>
        </authorList>
    </citation>
    <scope>NUCLEOTIDE SEQUENCE [LARGE SCALE GENOMIC DNA]</scope>
    <source>
        <strain evidence="8 9">P3-3-X1</strain>
    </source>
</reference>
<evidence type="ECO:0000313" key="9">
    <source>
        <dbReference type="Proteomes" id="UP000290408"/>
    </source>
</evidence>
<dbReference type="EMBL" id="CP036164">
    <property type="protein sequence ID" value="QBF47098.1"/>
    <property type="molecule type" value="Genomic_DNA"/>
</dbReference>
<evidence type="ECO:0000313" key="8">
    <source>
        <dbReference type="EMBL" id="QBF47098.1"/>
    </source>
</evidence>
<keyword evidence="4 7" id="KW-0812">Transmembrane</keyword>
<evidence type="ECO:0000256" key="6">
    <source>
        <dbReference type="ARBA" id="ARBA00023136"/>
    </source>
</evidence>
<organism evidence="8 9">
    <name type="scientific">Janibacter limosus</name>
    <dbReference type="NCBI Taxonomy" id="53458"/>
    <lineage>
        <taxon>Bacteria</taxon>
        <taxon>Bacillati</taxon>
        <taxon>Actinomycetota</taxon>
        <taxon>Actinomycetes</taxon>
        <taxon>Micrococcales</taxon>
        <taxon>Intrasporangiaceae</taxon>
        <taxon>Janibacter</taxon>
    </lineage>
</organism>
<protein>
    <submittedName>
        <fullName evidence="8">DoxX family protein</fullName>
    </submittedName>
</protein>
<feature type="transmembrane region" description="Helical" evidence="7">
    <location>
        <begin position="137"/>
        <end position="158"/>
    </location>
</feature>
<sequence>MDLDLGLLVVRLALGPMLIVHGWNKVFGGGGLDGTTGWFRALGLRFPAVQARVAAATEMGAGVLMTLGLLTGLSSTAFVGLMAVAALTDHRGKGYFVFKGGWEYTLLVAMVAIGLAATGPGAWSLDDALGLDVAGPVWAVVSLVGGIAAAGLLMAVCYRPAVKDAAI</sequence>
<evidence type="ECO:0000256" key="5">
    <source>
        <dbReference type="ARBA" id="ARBA00022989"/>
    </source>
</evidence>
<keyword evidence="6 7" id="KW-0472">Membrane</keyword>
<dbReference type="PANTHER" id="PTHR33452">
    <property type="entry name" value="OXIDOREDUCTASE CATD-RELATED"/>
    <property type="match status" value="1"/>
</dbReference>
<dbReference type="InterPro" id="IPR032808">
    <property type="entry name" value="DoxX"/>
</dbReference>
<dbReference type="RefSeq" id="WP_130630297.1">
    <property type="nucleotide sequence ID" value="NZ_CP036164.1"/>
</dbReference>
<comment type="subcellular location">
    <subcellularLocation>
        <location evidence="1">Cell membrane</location>
        <topology evidence="1">Multi-pass membrane protein</topology>
    </subcellularLocation>
</comment>
<dbReference type="InterPro" id="IPR051907">
    <property type="entry name" value="DoxX-like_oxidoreductase"/>
</dbReference>
<dbReference type="AlphaFoldDB" id="A0A4V0ZB83"/>
<evidence type="ECO:0000256" key="3">
    <source>
        <dbReference type="ARBA" id="ARBA00022475"/>
    </source>
</evidence>
<feature type="transmembrane region" description="Helical" evidence="7">
    <location>
        <begin position="104"/>
        <end position="125"/>
    </location>
</feature>
<proteinExistence type="inferred from homology"/>
<evidence type="ECO:0000256" key="1">
    <source>
        <dbReference type="ARBA" id="ARBA00004651"/>
    </source>
</evidence>
<comment type="similarity">
    <text evidence="2">Belongs to the DoxX family.</text>
</comment>
<dbReference type="Pfam" id="PF07681">
    <property type="entry name" value="DoxX"/>
    <property type="match status" value="1"/>
</dbReference>
<accession>A0A4V0ZB83</accession>
<dbReference type="Proteomes" id="UP000290408">
    <property type="component" value="Chromosome"/>
</dbReference>
<dbReference type="GO" id="GO:0005886">
    <property type="term" value="C:plasma membrane"/>
    <property type="evidence" value="ECO:0007669"/>
    <property type="project" value="UniProtKB-SubCell"/>
</dbReference>
<dbReference type="KEGG" id="jli:EXU32_13095"/>
<keyword evidence="5 7" id="KW-1133">Transmembrane helix</keyword>